<protein>
    <recommendedName>
        <fullName evidence="4">HAD-like protein</fullName>
    </recommendedName>
</protein>
<dbReference type="Gene3D" id="3.90.1470.20">
    <property type="match status" value="1"/>
</dbReference>
<dbReference type="InterPro" id="IPR050849">
    <property type="entry name" value="HAD-like_hydrolase_phosphatase"/>
</dbReference>
<reference evidence="2 3" key="1">
    <citation type="submission" date="2016-07" db="EMBL/GenBank/DDBJ databases">
        <title>Pervasive Adenine N6-methylation of Active Genes in Fungi.</title>
        <authorList>
            <consortium name="DOE Joint Genome Institute"/>
            <person name="Mondo S.J."/>
            <person name="Dannebaum R.O."/>
            <person name="Kuo R.C."/>
            <person name="Labutti K."/>
            <person name="Haridas S."/>
            <person name="Kuo A."/>
            <person name="Salamov A."/>
            <person name="Ahrendt S.R."/>
            <person name="Lipzen A."/>
            <person name="Sullivan W."/>
            <person name="Andreopoulos W.B."/>
            <person name="Clum A."/>
            <person name="Lindquist E."/>
            <person name="Daum C."/>
            <person name="Ramamoorthy G.K."/>
            <person name="Gryganskyi A."/>
            <person name="Culley D."/>
            <person name="Magnuson J.K."/>
            <person name="James T.Y."/>
            <person name="O'Malley M.A."/>
            <person name="Stajich J.E."/>
            <person name="Spatafora J.W."/>
            <person name="Visel A."/>
            <person name="Grigoriev I.V."/>
        </authorList>
    </citation>
    <scope>NUCLEOTIDE SEQUENCE [LARGE SCALE GENOMIC DNA]</scope>
    <source>
        <strain evidence="2 3">ATCC 12442</strain>
    </source>
</reference>
<dbReference type="OrthoDB" id="2342176at2759"/>
<comment type="caution">
    <text evidence="2">The sequence shown here is derived from an EMBL/GenBank/DDBJ whole genome shotgun (WGS) entry which is preliminary data.</text>
</comment>
<dbReference type="InterPro" id="IPR006384">
    <property type="entry name" value="HAD_hydro_PyrdxlP_Pase-like"/>
</dbReference>
<dbReference type="NCBIfam" id="TIGR01489">
    <property type="entry name" value="DKMTPPase-SF"/>
    <property type="match status" value="1"/>
</dbReference>
<name>A0A1Y1W0V9_9FUNG</name>
<evidence type="ECO:0000313" key="3">
    <source>
        <dbReference type="Proteomes" id="UP000193922"/>
    </source>
</evidence>
<dbReference type="Gene3D" id="3.40.50.1000">
    <property type="entry name" value="HAD superfamily/HAD-like"/>
    <property type="match status" value="1"/>
</dbReference>
<dbReference type="Proteomes" id="UP000193922">
    <property type="component" value="Unassembled WGS sequence"/>
</dbReference>
<dbReference type="SUPFAM" id="SSF56784">
    <property type="entry name" value="HAD-like"/>
    <property type="match status" value="1"/>
</dbReference>
<keyword evidence="3" id="KW-1185">Reference proteome</keyword>
<organism evidence="2 3">
    <name type="scientific">Linderina pennispora</name>
    <dbReference type="NCBI Taxonomy" id="61395"/>
    <lineage>
        <taxon>Eukaryota</taxon>
        <taxon>Fungi</taxon>
        <taxon>Fungi incertae sedis</taxon>
        <taxon>Zoopagomycota</taxon>
        <taxon>Kickxellomycotina</taxon>
        <taxon>Kickxellomycetes</taxon>
        <taxon>Kickxellales</taxon>
        <taxon>Kickxellaceae</taxon>
        <taxon>Linderina</taxon>
    </lineage>
</organism>
<dbReference type="NCBIfam" id="TIGR01488">
    <property type="entry name" value="HAD-SF-IB"/>
    <property type="match status" value="1"/>
</dbReference>
<dbReference type="PANTHER" id="PTHR28181:SF2">
    <property type="entry name" value="PHOSPHORIC MONOESTER HYDROLASE"/>
    <property type="match status" value="1"/>
</dbReference>
<evidence type="ECO:0008006" key="4">
    <source>
        <dbReference type="Google" id="ProtNLM"/>
    </source>
</evidence>
<sequence length="228" mass="25496">MTVSNPSPKLVVMSDFDGTISIDDTANIIIDACIGEQQRKAIDDAYMSGKISFLELQHQQWSQAKLTWEAAAELLRDSRIDPHFAGAIEWCIAHSIPLGVVSAGLDKLIDLHFKRGLTEDQCSYLEVFVNKLEVDGTNWRVAFVDDSEMGHDKAASIKRVVDRYDVAPKVVFIGDGISDVASAKEADYLFAKRGLDLDNWCEKNGVKREPFDDFAYITKRLEEIHASL</sequence>
<dbReference type="AlphaFoldDB" id="A0A1Y1W0V9"/>
<keyword evidence="1" id="KW-0378">Hydrolase</keyword>
<dbReference type="GO" id="GO:0016791">
    <property type="term" value="F:phosphatase activity"/>
    <property type="evidence" value="ECO:0007669"/>
    <property type="project" value="InterPro"/>
</dbReference>
<proteinExistence type="predicted"/>
<dbReference type="STRING" id="61395.A0A1Y1W0V9"/>
<dbReference type="PANTHER" id="PTHR28181">
    <property type="entry name" value="UPF0655 PROTEIN YCR015C"/>
    <property type="match status" value="1"/>
</dbReference>
<accession>A0A1Y1W0V9</accession>
<dbReference type="RefSeq" id="XP_040741050.1">
    <property type="nucleotide sequence ID" value="XM_040885710.1"/>
</dbReference>
<dbReference type="InterPro" id="IPR036412">
    <property type="entry name" value="HAD-like_sf"/>
</dbReference>
<evidence type="ECO:0000256" key="1">
    <source>
        <dbReference type="ARBA" id="ARBA00022801"/>
    </source>
</evidence>
<dbReference type="InterPro" id="IPR023214">
    <property type="entry name" value="HAD_sf"/>
</dbReference>
<gene>
    <name evidence="2" type="ORF">DL89DRAFT_259654</name>
</gene>
<evidence type="ECO:0000313" key="2">
    <source>
        <dbReference type="EMBL" id="ORX67128.1"/>
    </source>
</evidence>
<dbReference type="GeneID" id="63802358"/>
<dbReference type="EMBL" id="MCFD01000013">
    <property type="protein sequence ID" value="ORX67128.1"/>
    <property type="molecule type" value="Genomic_DNA"/>
</dbReference>
<dbReference type="Pfam" id="PF12710">
    <property type="entry name" value="HAD"/>
    <property type="match status" value="1"/>
</dbReference>